<evidence type="ECO:0000259" key="5">
    <source>
        <dbReference type="SMART" id="SM00528"/>
    </source>
</evidence>
<dbReference type="PANTHER" id="PTHR38097:SF2">
    <property type="entry name" value="DNA-BINDING PROTEIN STPA"/>
    <property type="match status" value="1"/>
</dbReference>
<dbReference type="InterPro" id="IPR027444">
    <property type="entry name" value="H-NS_C_dom"/>
</dbReference>
<dbReference type="SUPFAM" id="SSF81273">
    <property type="entry name" value="H-NS histone-like proteins"/>
    <property type="match status" value="1"/>
</dbReference>
<dbReference type="EMBL" id="QRGA01000021">
    <property type="protein sequence ID" value="RDU95253.1"/>
    <property type="molecule type" value="Genomic_DNA"/>
</dbReference>
<dbReference type="RefSeq" id="WP_115537265.1">
    <property type="nucleotide sequence ID" value="NZ_QRGA01000021.1"/>
</dbReference>
<proteinExistence type="inferred from homology"/>
<dbReference type="GO" id="GO:0009295">
    <property type="term" value="C:nucleoid"/>
    <property type="evidence" value="ECO:0007669"/>
    <property type="project" value="UniProtKB-SubCell"/>
</dbReference>
<comment type="similarity">
    <text evidence="2">Belongs to the histone-like protein H-NS family.</text>
</comment>
<dbReference type="Proteomes" id="UP000256838">
    <property type="component" value="Unassembled WGS sequence"/>
</dbReference>
<evidence type="ECO:0000313" key="7">
    <source>
        <dbReference type="Proteomes" id="UP000256838"/>
    </source>
</evidence>
<dbReference type="Gene3D" id="4.10.430.30">
    <property type="match status" value="1"/>
</dbReference>
<gene>
    <name evidence="6" type="ORF">DWV00_30175</name>
</gene>
<feature type="domain" description="DNA-binding protein H-NS-like C-terminal" evidence="5">
    <location>
        <begin position="53"/>
        <end position="92"/>
    </location>
</feature>
<keyword evidence="7" id="KW-1185">Reference proteome</keyword>
<name>A0A3D8JQ56_9BURK</name>
<sequence>MSTYKELLAKQRELDAQIAAARNEERAQAIATIRELMQQFEITSSDLAVKRGAYKRGSSQAKYRDPASGATWSGMGREPRWIAGKDRAAFAI</sequence>
<evidence type="ECO:0000256" key="3">
    <source>
        <dbReference type="ARBA" id="ARBA00022490"/>
    </source>
</evidence>
<dbReference type="AlphaFoldDB" id="A0A3D8JQ56"/>
<evidence type="ECO:0000256" key="1">
    <source>
        <dbReference type="ARBA" id="ARBA00004453"/>
    </source>
</evidence>
<keyword evidence="3" id="KW-0963">Cytoplasm</keyword>
<evidence type="ECO:0000256" key="4">
    <source>
        <dbReference type="ARBA" id="ARBA00023125"/>
    </source>
</evidence>
<protein>
    <submittedName>
        <fullName evidence="6">H-NS histone family protein</fullName>
    </submittedName>
</protein>
<organism evidence="6 7">
    <name type="scientific">Trinickia dinghuensis</name>
    <dbReference type="NCBI Taxonomy" id="2291023"/>
    <lineage>
        <taxon>Bacteria</taxon>
        <taxon>Pseudomonadati</taxon>
        <taxon>Pseudomonadota</taxon>
        <taxon>Betaproteobacteria</taxon>
        <taxon>Burkholderiales</taxon>
        <taxon>Burkholderiaceae</taxon>
        <taxon>Trinickia</taxon>
    </lineage>
</organism>
<keyword evidence="4" id="KW-0238">DNA-binding</keyword>
<dbReference type="OrthoDB" id="5297879at2"/>
<evidence type="ECO:0000313" key="6">
    <source>
        <dbReference type="EMBL" id="RDU95253.1"/>
    </source>
</evidence>
<evidence type="ECO:0000256" key="2">
    <source>
        <dbReference type="ARBA" id="ARBA00010610"/>
    </source>
</evidence>
<dbReference type="Pfam" id="PF00816">
    <property type="entry name" value="Histone_HNS"/>
    <property type="match status" value="1"/>
</dbReference>
<dbReference type="GO" id="GO:0003677">
    <property type="term" value="F:DNA binding"/>
    <property type="evidence" value="ECO:0007669"/>
    <property type="project" value="UniProtKB-KW"/>
</dbReference>
<dbReference type="SMART" id="SM00528">
    <property type="entry name" value="HNS"/>
    <property type="match status" value="1"/>
</dbReference>
<comment type="subcellular location">
    <subcellularLocation>
        <location evidence="1">Cytoplasm</location>
        <location evidence="1">Nucleoid</location>
    </subcellularLocation>
</comment>
<comment type="caution">
    <text evidence="6">The sequence shown here is derived from an EMBL/GenBank/DDBJ whole genome shotgun (WGS) entry which is preliminary data.</text>
</comment>
<reference evidence="6 7" key="1">
    <citation type="submission" date="2018-08" db="EMBL/GenBank/DDBJ databases">
        <title>Paraburkholderia sp. DHOM06 isolated from forest soil.</title>
        <authorList>
            <person name="Gao Z.-H."/>
            <person name="Qiu L.-H."/>
        </authorList>
    </citation>
    <scope>NUCLEOTIDE SEQUENCE [LARGE SCALE GENOMIC DNA]</scope>
    <source>
        <strain evidence="6 7">DHOM06</strain>
    </source>
</reference>
<accession>A0A3D8JQ56</accession>
<dbReference type="PANTHER" id="PTHR38097">
    <property type="match status" value="1"/>
</dbReference>